<keyword evidence="8" id="KW-1185">Reference proteome</keyword>
<protein>
    <submittedName>
        <fullName evidence="7">ATP-dependent acyl-CoA ligase</fullName>
    </submittedName>
</protein>
<gene>
    <name evidence="7" type="ORF">L5014_04750</name>
</gene>
<dbReference type="Pfam" id="PF13193">
    <property type="entry name" value="AMP-binding_C"/>
    <property type="match status" value="1"/>
</dbReference>
<keyword evidence="3" id="KW-0547">Nucleotide-binding</keyword>
<dbReference type="InterPro" id="IPR025110">
    <property type="entry name" value="AMP-bd_C"/>
</dbReference>
<reference evidence="7" key="1">
    <citation type="submission" date="2022-01" db="EMBL/GenBank/DDBJ databases">
        <title>Genome sequence and assembly of Parabukholderia sp. RG36.</title>
        <authorList>
            <person name="Chhetri G."/>
        </authorList>
    </citation>
    <scope>NUCLEOTIDE SEQUENCE</scope>
    <source>
        <strain evidence="7">RG36</strain>
    </source>
</reference>
<evidence type="ECO:0000256" key="4">
    <source>
        <dbReference type="ARBA" id="ARBA00022840"/>
    </source>
</evidence>
<dbReference type="PANTHER" id="PTHR43107">
    <property type="entry name" value="LONG-CHAIN FATTY ACID TRANSPORT PROTEIN"/>
    <property type="match status" value="1"/>
</dbReference>
<dbReference type="GO" id="GO:0005886">
    <property type="term" value="C:plasma membrane"/>
    <property type="evidence" value="ECO:0007669"/>
    <property type="project" value="TreeGrafter"/>
</dbReference>
<evidence type="ECO:0000259" key="6">
    <source>
        <dbReference type="Pfam" id="PF13193"/>
    </source>
</evidence>
<organism evidence="7 8">
    <name type="scientific">Paraburkholderia tagetis</name>
    <dbReference type="NCBI Taxonomy" id="2913261"/>
    <lineage>
        <taxon>Bacteria</taxon>
        <taxon>Pseudomonadati</taxon>
        <taxon>Pseudomonadota</taxon>
        <taxon>Betaproteobacteria</taxon>
        <taxon>Burkholderiales</taxon>
        <taxon>Burkholderiaceae</taxon>
        <taxon>Paraburkholderia</taxon>
    </lineage>
</organism>
<dbReference type="InterPro" id="IPR000873">
    <property type="entry name" value="AMP-dep_synth/lig_dom"/>
</dbReference>
<dbReference type="GO" id="GO:0005324">
    <property type="term" value="F:long-chain fatty acid transmembrane transporter activity"/>
    <property type="evidence" value="ECO:0007669"/>
    <property type="project" value="TreeGrafter"/>
</dbReference>
<sequence>MEQAESLALPALLAARAARNGDAVLFSDRKASWSGAQALEIAARRAGALAAHGVRRGDRVALLCTNRSEFMEIVLGCGWLGAVVVPINTASRGMQLEHILRNSGARLMVAETHLVGAVHAIDAQTHALESIWLIESGEGGETHNRSGAAAAGASVAGTPAAGAPAMREIAVWPLPPLGEPLAAPCIGDGDALAILYTSGTSGLSKGVICPHAQFYWWARLTAGHLGVVPGDVLYTCLPLFHTNALNAFFQALVSDAQLVADRRFSASGFFASLIETRATVTYVLGAMVPILLGRCASAQEQAHRVRIALAPGVPGHFQQEFTERSGIALLDGYGSTETNFVLGGGVADQRAGYMGKLVPGFDARVVDDNDREVPDGEAGELILRADTPFAFANGYFGMPEKTVEAWRNLWFHTGDRVVREASGYYRFVDRLKDAIRRRGENISSYEVEQVLLSHPAVETAAVYAVKSEFAEDEVMAALVLREGAALDALALIRYCEPRLPYFAVPRYLDFVADLPRTENGKIQKYKLRETGITTTAWDLETSGYRLRRT</sequence>
<dbReference type="InterPro" id="IPR042099">
    <property type="entry name" value="ANL_N_sf"/>
</dbReference>
<dbReference type="GO" id="GO:0005524">
    <property type="term" value="F:ATP binding"/>
    <property type="evidence" value="ECO:0007669"/>
    <property type="project" value="UniProtKB-KW"/>
</dbReference>
<evidence type="ECO:0000259" key="5">
    <source>
        <dbReference type="Pfam" id="PF00501"/>
    </source>
</evidence>
<feature type="domain" description="AMP-binding enzyme C-terminal" evidence="6">
    <location>
        <begin position="446"/>
        <end position="521"/>
    </location>
</feature>
<dbReference type="PANTHER" id="PTHR43107:SF15">
    <property type="entry name" value="FATTY ACID TRANSPORT PROTEIN 3, ISOFORM A"/>
    <property type="match status" value="1"/>
</dbReference>
<accession>A0A9X1RH35</accession>
<dbReference type="EMBL" id="JAKLJA010000002">
    <property type="protein sequence ID" value="MCG5072676.1"/>
    <property type="molecule type" value="Genomic_DNA"/>
</dbReference>
<dbReference type="Gene3D" id="3.40.50.12780">
    <property type="entry name" value="N-terminal domain of ligase-like"/>
    <property type="match status" value="1"/>
</dbReference>
<dbReference type="Pfam" id="PF00501">
    <property type="entry name" value="AMP-binding"/>
    <property type="match status" value="1"/>
</dbReference>
<keyword evidence="4" id="KW-0067">ATP-binding</keyword>
<keyword evidence="2 7" id="KW-0436">Ligase</keyword>
<evidence type="ECO:0000256" key="3">
    <source>
        <dbReference type="ARBA" id="ARBA00022741"/>
    </source>
</evidence>
<dbReference type="GO" id="GO:0004467">
    <property type="term" value="F:long-chain fatty acid-CoA ligase activity"/>
    <property type="evidence" value="ECO:0007669"/>
    <property type="project" value="TreeGrafter"/>
</dbReference>
<dbReference type="Gene3D" id="3.30.300.30">
    <property type="match status" value="1"/>
</dbReference>
<comment type="similarity">
    <text evidence="1">Belongs to the ATP-dependent AMP-binding enzyme family.</text>
</comment>
<dbReference type="PROSITE" id="PS00455">
    <property type="entry name" value="AMP_BINDING"/>
    <property type="match status" value="1"/>
</dbReference>
<evidence type="ECO:0000256" key="1">
    <source>
        <dbReference type="ARBA" id="ARBA00006432"/>
    </source>
</evidence>
<dbReference type="AlphaFoldDB" id="A0A9X1RH35"/>
<dbReference type="SUPFAM" id="SSF56801">
    <property type="entry name" value="Acetyl-CoA synthetase-like"/>
    <property type="match status" value="1"/>
</dbReference>
<dbReference type="NCBIfam" id="NF004808">
    <property type="entry name" value="PRK06155.1"/>
    <property type="match status" value="1"/>
</dbReference>
<dbReference type="GO" id="GO:0044539">
    <property type="term" value="P:long-chain fatty acid import into cell"/>
    <property type="evidence" value="ECO:0007669"/>
    <property type="project" value="TreeGrafter"/>
</dbReference>
<evidence type="ECO:0000256" key="2">
    <source>
        <dbReference type="ARBA" id="ARBA00022598"/>
    </source>
</evidence>
<proteinExistence type="inferred from homology"/>
<dbReference type="InterPro" id="IPR045851">
    <property type="entry name" value="AMP-bd_C_sf"/>
</dbReference>
<evidence type="ECO:0000313" key="7">
    <source>
        <dbReference type="EMBL" id="MCG5072676.1"/>
    </source>
</evidence>
<comment type="caution">
    <text evidence="7">The sequence shown here is derived from an EMBL/GenBank/DDBJ whole genome shotgun (WGS) entry which is preliminary data.</text>
</comment>
<name>A0A9X1RH35_9BURK</name>
<dbReference type="Proteomes" id="UP001139308">
    <property type="component" value="Unassembled WGS sequence"/>
</dbReference>
<feature type="domain" description="AMP-dependent synthetase/ligase" evidence="5">
    <location>
        <begin position="14"/>
        <end position="395"/>
    </location>
</feature>
<evidence type="ECO:0000313" key="8">
    <source>
        <dbReference type="Proteomes" id="UP001139308"/>
    </source>
</evidence>
<dbReference type="InterPro" id="IPR020845">
    <property type="entry name" value="AMP-binding_CS"/>
</dbReference>